<dbReference type="SUPFAM" id="SSF49599">
    <property type="entry name" value="TRAF domain-like"/>
    <property type="match status" value="1"/>
</dbReference>
<organism evidence="2">
    <name type="scientific">Diabrotica virgifera virgifera</name>
    <name type="common">western corn rootworm</name>
    <dbReference type="NCBI Taxonomy" id="50390"/>
    <lineage>
        <taxon>Eukaryota</taxon>
        <taxon>Metazoa</taxon>
        <taxon>Ecdysozoa</taxon>
        <taxon>Arthropoda</taxon>
        <taxon>Hexapoda</taxon>
        <taxon>Insecta</taxon>
        <taxon>Pterygota</taxon>
        <taxon>Neoptera</taxon>
        <taxon>Endopterygota</taxon>
        <taxon>Coleoptera</taxon>
        <taxon>Polyphaga</taxon>
        <taxon>Cucujiformia</taxon>
        <taxon>Chrysomeloidea</taxon>
        <taxon>Chrysomelidae</taxon>
        <taxon>Galerucinae</taxon>
        <taxon>Diabroticina</taxon>
        <taxon>Diabroticites</taxon>
        <taxon>Diabrotica</taxon>
    </lineage>
</organism>
<gene>
    <name evidence="2" type="primary">LOC114347954</name>
    <name evidence="1" type="synonym">LOC114335446</name>
</gene>
<dbReference type="Gene3D" id="3.30.40.10">
    <property type="entry name" value="Zinc/RING finger domain, C3HC4 (zinc finger)"/>
    <property type="match status" value="1"/>
</dbReference>
<evidence type="ECO:0000313" key="2">
    <source>
        <dbReference type="RefSeq" id="XP_028154399.1"/>
    </source>
</evidence>
<dbReference type="UniPathway" id="UPA00143"/>
<dbReference type="GO" id="GO:0061630">
    <property type="term" value="F:ubiquitin protein ligase activity"/>
    <property type="evidence" value="ECO:0007669"/>
    <property type="project" value="TreeGrafter"/>
</dbReference>
<protein>
    <submittedName>
        <fullName evidence="1">Uncharacterized protein LOC114335446</fullName>
    </submittedName>
    <submittedName>
        <fullName evidence="2">Uncharacterized protein LOC114347954</fullName>
    </submittedName>
</protein>
<dbReference type="AlphaFoldDB" id="A0A6P7GY90"/>
<dbReference type="OrthoDB" id="6780401at2759"/>
<sequence>MAFIIPDNILETLICTFCHKYLSVKPIIVYPNGDVECGRCTATEKQKNHRAGVESRYGKIVDKWLFKCINRFDGCRELLTCSQVPDHEKVCLAKNHKCPICNEEMKSFLMLQHFHSKHKHAILDCPAFVFNLNDSHLGMPTVYIYQKEDNLFFLSISHNRLENTLELQLVYMGSEEIASSIYHQFTVHSENKEFDINCSAKPSWTNEFSVVDVTNMSHVIFVKFKLTYQNLQFCAITENVNLSLSSINNSFEKLKLIQSVTNQTNTVIEFPSGYNLQCFNCKEICIYSFCRSDTVYYYYSPRHNNILCFYCFQWFNHKNKIKEYHFYVKRSTPLNFRSRFCKWNCGQHFRYSEIVHHETFCQKRIQYFNCPVQNCRIQNSALPLARHLRDHEYNIYASFFKIWKLPTEHFVFVEDQIIHFQLTAKDNMECKIVTNDHKIQSEWKPHVLFFKDNTLSTLANLCINDENINCTAKIVLVKNE</sequence>
<dbReference type="GO" id="GO:0043161">
    <property type="term" value="P:proteasome-mediated ubiquitin-dependent protein catabolic process"/>
    <property type="evidence" value="ECO:0007669"/>
    <property type="project" value="TreeGrafter"/>
</dbReference>
<dbReference type="RefSeq" id="XP_028141485.1">
    <property type="nucleotide sequence ID" value="XM_028285684.1"/>
</dbReference>
<dbReference type="InterPro" id="IPR004162">
    <property type="entry name" value="SINA-like_animal"/>
</dbReference>
<dbReference type="RefSeq" id="XP_028154399.1">
    <property type="nucleotide sequence ID" value="XM_028298598.1"/>
</dbReference>
<evidence type="ECO:0000313" key="1">
    <source>
        <dbReference type="RefSeq" id="XP_028141485.1"/>
    </source>
</evidence>
<dbReference type="GO" id="GO:0031624">
    <property type="term" value="F:ubiquitin conjugating enzyme binding"/>
    <property type="evidence" value="ECO:0007669"/>
    <property type="project" value="TreeGrafter"/>
</dbReference>
<accession>A0A6P7GY90</accession>
<dbReference type="GO" id="GO:0016567">
    <property type="term" value="P:protein ubiquitination"/>
    <property type="evidence" value="ECO:0007669"/>
    <property type="project" value="UniProtKB-UniPathway"/>
</dbReference>
<dbReference type="PANTHER" id="PTHR45877">
    <property type="entry name" value="E3 UBIQUITIN-PROTEIN LIGASE SIAH2"/>
    <property type="match status" value="1"/>
</dbReference>
<dbReference type="InterPro" id="IPR013083">
    <property type="entry name" value="Znf_RING/FYVE/PHD"/>
</dbReference>
<dbReference type="PANTHER" id="PTHR45877:SF2">
    <property type="entry name" value="E3 UBIQUITIN-PROTEIN LIGASE SINA-RELATED"/>
    <property type="match status" value="1"/>
</dbReference>
<dbReference type="GO" id="GO:0005737">
    <property type="term" value="C:cytoplasm"/>
    <property type="evidence" value="ECO:0007669"/>
    <property type="project" value="TreeGrafter"/>
</dbReference>
<name>A0A6P7GY90_DIAVI</name>
<reference evidence="1 2" key="1">
    <citation type="submission" date="2025-04" db="UniProtKB">
        <authorList>
            <consortium name="RefSeq"/>
        </authorList>
    </citation>
    <scope>IDENTIFICATION</scope>
</reference>
<proteinExistence type="predicted"/>